<evidence type="ECO:0000259" key="1">
    <source>
        <dbReference type="Pfam" id="PF03372"/>
    </source>
</evidence>
<evidence type="ECO:0000313" key="2">
    <source>
        <dbReference type="EMBL" id="MBK5926216.1"/>
    </source>
</evidence>
<name>A0A934TIQ6_9RHOB</name>
<dbReference type="GO" id="GO:0003824">
    <property type="term" value="F:catalytic activity"/>
    <property type="evidence" value="ECO:0007669"/>
    <property type="project" value="InterPro"/>
</dbReference>
<reference evidence="2" key="1">
    <citation type="submission" date="2017-05" db="EMBL/GenBank/DDBJ databases">
        <authorList>
            <person name="Imhoff J.F."/>
            <person name="Rahn T."/>
            <person name="Kuenzel S."/>
            <person name="Neulinger S.C."/>
        </authorList>
    </citation>
    <scope>NUCLEOTIDE SEQUENCE</scope>
    <source>
        <strain evidence="2">LMG 28126</strain>
    </source>
</reference>
<proteinExistence type="predicted"/>
<dbReference type="EMBL" id="NHSD01000109">
    <property type="protein sequence ID" value="MBK5926216.1"/>
    <property type="molecule type" value="Genomic_DNA"/>
</dbReference>
<reference evidence="2" key="2">
    <citation type="journal article" date="2020" name="Microorganisms">
        <title>Osmotic Adaptation and Compatible Solute Biosynthesis of Phototrophic Bacteria as Revealed from Genome Analyses.</title>
        <authorList>
            <person name="Imhoff J.F."/>
            <person name="Rahn T."/>
            <person name="Kunzel S."/>
            <person name="Keller A."/>
            <person name="Neulinger S.C."/>
        </authorList>
    </citation>
    <scope>NUCLEOTIDE SEQUENCE</scope>
    <source>
        <strain evidence="2">LMG 28126</strain>
    </source>
</reference>
<comment type="caution">
    <text evidence="2">The sequence shown here is derived from an EMBL/GenBank/DDBJ whole genome shotgun (WGS) entry which is preliminary data.</text>
</comment>
<dbReference type="Proteomes" id="UP000706333">
    <property type="component" value="Unassembled WGS sequence"/>
</dbReference>
<accession>A0A934TIQ6</accession>
<evidence type="ECO:0000313" key="3">
    <source>
        <dbReference type="Proteomes" id="UP000706333"/>
    </source>
</evidence>
<dbReference type="InterPro" id="IPR005135">
    <property type="entry name" value="Endo/exonuclease/phosphatase"/>
</dbReference>
<dbReference type="AlphaFoldDB" id="A0A934TIQ6"/>
<dbReference type="InterPro" id="IPR036691">
    <property type="entry name" value="Endo/exonu/phosph_ase_sf"/>
</dbReference>
<organism evidence="2 3">
    <name type="scientific">Rhodobaculum claviforme</name>
    <dbReference type="NCBI Taxonomy" id="1549854"/>
    <lineage>
        <taxon>Bacteria</taxon>
        <taxon>Pseudomonadati</taxon>
        <taxon>Pseudomonadota</taxon>
        <taxon>Alphaproteobacteria</taxon>
        <taxon>Rhodobacterales</taxon>
        <taxon>Paracoccaceae</taxon>
        <taxon>Rhodobaculum</taxon>
    </lineage>
</organism>
<dbReference type="SUPFAM" id="SSF56219">
    <property type="entry name" value="DNase I-like"/>
    <property type="match status" value="1"/>
</dbReference>
<dbReference type="RefSeq" id="WP_201155819.1">
    <property type="nucleotide sequence ID" value="NZ_NHSD01000109.1"/>
</dbReference>
<dbReference type="Pfam" id="PF03372">
    <property type="entry name" value="Exo_endo_phos"/>
    <property type="match status" value="1"/>
</dbReference>
<dbReference type="Gene3D" id="3.60.10.10">
    <property type="entry name" value="Endonuclease/exonuclease/phosphatase"/>
    <property type="match status" value="1"/>
</dbReference>
<protein>
    <recommendedName>
        <fullName evidence="1">Endonuclease/exonuclease/phosphatase domain-containing protein</fullName>
    </recommendedName>
</protein>
<feature type="domain" description="Endonuclease/exonuclease/phosphatase" evidence="1">
    <location>
        <begin position="4"/>
        <end position="231"/>
    </location>
</feature>
<sequence>MRIATFNVQNLRLRRGPGGGTLDGAYDGDAVVPHGGAAVDAADRRLTAAVIAGLDADVICLQEVYDLPSLDHFHDAFLRPLGVGPWPYRVCLPGNDGHGRDIAVMSRRPLAEVASHAALTAADLGLADLGLADPGLADPGLVDRPVFCRDCLRLRVGTLTLFVVHFKAPWPDPAAAYAAQRLEALAVRALVARRLALDADALWLVLGDFNEPADAPRPRAVAPLLAPFGCDLMARLPEGERWTYHLAEAGVVSCPDGMLAAPALARRWPQARPEVHRHGMPACAGGGARLCGVGAERPHASDHAALVIDLPGL</sequence>
<keyword evidence="3" id="KW-1185">Reference proteome</keyword>
<gene>
    <name evidence="2" type="ORF">CCR87_02415</name>
</gene>